<dbReference type="PANTHER" id="PTHR43248">
    <property type="entry name" value="2-SUCCINYL-6-HYDROXY-2,4-CYCLOHEXADIENE-1-CARBOXYLATE SYNTHASE"/>
    <property type="match status" value="1"/>
</dbReference>
<dbReference type="EMBL" id="JBIUYY010000005">
    <property type="protein sequence ID" value="MFJ2822209.1"/>
    <property type="molecule type" value="Genomic_DNA"/>
</dbReference>
<dbReference type="GO" id="GO:0016787">
    <property type="term" value="F:hydrolase activity"/>
    <property type="evidence" value="ECO:0007669"/>
    <property type="project" value="UniProtKB-KW"/>
</dbReference>
<dbReference type="Proteomes" id="UP001617351">
    <property type="component" value="Unassembled WGS sequence"/>
</dbReference>
<sequence>MKRPAAVAALTLSLAAGLAPGTAPAASAASADGLDRFRTQPLTWTACPGLDPAPEGLECTAVTVPLDYARPRGRTIRLAVSRIRAADPAKRRGILQTNPGGPGTRGLAVPADVRAWMAPETAAAYDVIGMDTRGLGASSPLDCGLERGTWLRSAGADRAGFEEVLRMAKADADACWKEHPDVLPHISTRNTARDLDLVRSVLGERRTSFFGQSYGAVLGAVYAQMFPGRVDRLVLDSAPDPAAYWMRTQQAMGPAAERGLDEFAAWAAQHPGHRLGSTAAAVRATVEGLVRKAAERPIPVAGFHVDDHVLPLVLHAYGMDEADNALYAGALRQLLDAASGRPVEASEDLRAVLTALLRPSATGADADLSAAMATVCGDVTTPRDPDWYRRAVERSRAAQPVFGPLVNGPVPCAFWRERPREEFPEIGSDVPALQLQAAGDTRTTYEGGLGMHRRMRGSRLVTVPVRTHGVLGSPHGPCARQAANDYLRDGTLPARDTVCAP</sequence>
<feature type="chain" id="PRO_5045577654" evidence="4">
    <location>
        <begin position="26"/>
        <end position="501"/>
    </location>
</feature>
<dbReference type="InterPro" id="IPR000073">
    <property type="entry name" value="AB_hydrolase_1"/>
</dbReference>
<evidence type="ECO:0000256" key="1">
    <source>
        <dbReference type="ARBA" id="ARBA00010088"/>
    </source>
</evidence>
<dbReference type="Gene3D" id="3.40.50.1820">
    <property type="entry name" value="alpha/beta hydrolase"/>
    <property type="match status" value="2"/>
</dbReference>
<dbReference type="InterPro" id="IPR029058">
    <property type="entry name" value="AB_hydrolase_fold"/>
</dbReference>
<dbReference type="RefSeq" id="WP_402380577.1">
    <property type="nucleotide sequence ID" value="NZ_JBIUYY010000005.1"/>
</dbReference>
<dbReference type="Pfam" id="PF00561">
    <property type="entry name" value="Abhydrolase_1"/>
    <property type="match status" value="1"/>
</dbReference>
<evidence type="ECO:0000313" key="7">
    <source>
        <dbReference type="EMBL" id="MFJ2822209.1"/>
    </source>
</evidence>
<accession>A0ABW8EG35</accession>
<dbReference type="Pfam" id="PF08386">
    <property type="entry name" value="Abhydrolase_4"/>
    <property type="match status" value="1"/>
</dbReference>
<protein>
    <submittedName>
        <fullName evidence="7">Alpha/beta hydrolase</fullName>
    </submittedName>
</protein>
<feature type="domain" description="AB hydrolase-1" evidence="5">
    <location>
        <begin position="99"/>
        <end position="278"/>
    </location>
</feature>
<dbReference type="InterPro" id="IPR051601">
    <property type="entry name" value="Serine_prot/Carboxylest_S33"/>
</dbReference>
<dbReference type="PANTHER" id="PTHR43248:SF29">
    <property type="entry name" value="TRIPEPTIDYL AMINOPEPTIDASE"/>
    <property type="match status" value="1"/>
</dbReference>
<name>A0ABW8EG35_STRT5</name>
<feature type="domain" description="Peptidase S33 tripeptidyl aminopeptidase-like C-terminal" evidence="6">
    <location>
        <begin position="406"/>
        <end position="499"/>
    </location>
</feature>
<gene>
    <name evidence="7" type="ORF">ACIO7M_13965</name>
</gene>
<proteinExistence type="inferred from homology"/>
<dbReference type="SUPFAM" id="SSF53474">
    <property type="entry name" value="alpha/beta-Hydrolases"/>
    <property type="match status" value="1"/>
</dbReference>
<comment type="similarity">
    <text evidence="1">Belongs to the peptidase S33 family.</text>
</comment>
<evidence type="ECO:0000256" key="4">
    <source>
        <dbReference type="SAM" id="SignalP"/>
    </source>
</evidence>
<reference evidence="7 8" key="1">
    <citation type="submission" date="2024-10" db="EMBL/GenBank/DDBJ databases">
        <title>The Natural Products Discovery Center: Release of the First 8490 Sequenced Strains for Exploring Actinobacteria Biosynthetic Diversity.</title>
        <authorList>
            <person name="Kalkreuter E."/>
            <person name="Kautsar S.A."/>
            <person name="Yang D."/>
            <person name="Bader C.D."/>
            <person name="Teijaro C.N."/>
            <person name="Fluegel L."/>
            <person name="Davis C.M."/>
            <person name="Simpson J.R."/>
            <person name="Lauterbach L."/>
            <person name="Steele A.D."/>
            <person name="Gui C."/>
            <person name="Meng S."/>
            <person name="Li G."/>
            <person name="Viehrig K."/>
            <person name="Ye F."/>
            <person name="Su P."/>
            <person name="Kiefer A.F."/>
            <person name="Nichols A."/>
            <person name="Cepeda A.J."/>
            <person name="Yan W."/>
            <person name="Fan B."/>
            <person name="Jiang Y."/>
            <person name="Adhikari A."/>
            <person name="Zheng C.-J."/>
            <person name="Schuster L."/>
            <person name="Cowan T.M."/>
            <person name="Smanski M.J."/>
            <person name="Chevrette M.G."/>
            <person name="De Carvalho L.P.S."/>
            <person name="Shen B."/>
        </authorList>
    </citation>
    <scope>NUCLEOTIDE SEQUENCE [LARGE SCALE GENOMIC DNA]</scope>
    <source>
        <strain evidence="7 8">NPDC087220</strain>
    </source>
</reference>
<evidence type="ECO:0000313" key="8">
    <source>
        <dbReference type="Proteomes" id="UP001617351"/>
    </source>
</evidence>
<comment type="caution">
    <text evidence="7">The sequence shown here is derived from an EMBL/GenBank/DDBJ whole genome shotgun (WGS) entry which is preliminary data.</text>
</comment>
<feature type="signal peptide" evidence="4">
    <location>
        <begin position="1"/>
        <end position="25"/>
    </location>
</feature>
<evidence type="ECO:0000259" key="5">
    <source>
        <dbReference type="Pfam" id="PF00561"/>
    </source>
</evidence>
<keyword evidence="2 4" id="KW-0732">Signal</keyword>
<evidence type="ECO:0000256" key="3">
    <source>
        <dbReference type="ARBA" id="ARBA00022801"/>
    </source>
</evidence>
<organism evidence="7 8">
    <name type="scientific">Streptomyces toxytricini</name>
    <name type="common">Actinomyces toxytricini</name>
    <dbReference type="NCBI Taxonomy" id="67369"/>
    <lineage>
        <taxon>Bacteria</taxon>
        <taxon>Bacillati</taxon>
        <taxon>Actinomycetota</taxon>
        <taxon>Actinomycetes</taxon>
        <taxon>Kitasatosporales</taxon>
        <taxon>Streptomycetaceae</taxon>
        <taxon>Streptomyces</taxon>
    </lineage>
</organism>
<keyword evidence="8" id="KW-1185">Reference proteome</keyword>
<dbReference type="InterPro" id="IPR013595">
    <property type="entry name" value="Pept_S33_TAP-like_C"/>
</dbReference>
<evidence type="ECO:0000256" key="2">
    <source>
        <dbReference type="ARBA" id="ARBA00022729"/>
    </source>
</evidence>
<keyword evidence="3 7" id="KW-0378">Hydrolase</keyword>
<evidence type="ECO:0000259" key="6">
    <source>
        <dbReference type="Pfam" id="PF08386"/>
    </source>
</evidence>